<dbReference type="AlphaFoldDB" id="M6JSM1"/>
<proteinExistence type="predicted"/>
<accession>M6JSM1</accession>
<comment type="caution">
    <text evidence="1">The sequence shown here is derived from an EMBL/GenBank/DDBJ whole genome shotgun (WGS) entry which is preliminary data.</text>
</comment>
<protein>
    <recommendedName>
        <fullName evidence="3">Large structural domain protein</fullName>
    </recommendedName>
</protein>
<organism evidence="1 2">
    <name type="scientific">Leptospira santarosai serovar Arenal str. MAVJ 401</name>
    <dbReference type="NCBI Taxonomy" id="1049976"/>
    <lineage>
        <taxon>Bacteria</taxon>
        <taxon>Pseudomonadati</taxon>
        <taxon>Spirochaetota</taxon>
        <taxon>Spirochaetia</taxon>
        <taxon>Leptospirales</taxon>
        <taxon>Leptospiraceae</taxon>
        <taxon>Leptospira</taxon>
    </lineage>
</organism>
<sequence>MPTLGSTKQFASDELKPYVDAAKAGSNDSGTFLNTVTNGEQVIEAAWEIGVNAEIEAILGGVTTSDSVNNVNVYKDAVRAQLELQNNKPRADG</sequence>
<evidence type="ECO:0000313" key="1">
    <source>
        <dbReference type="EMBL" id="EMN22628.1"/>
    </source>
</evidence>
<name>M6JSM1_9LEPT</name>
<dbReference type="Proteomes" id="UP000012106">
    <property type="component" value="Unassembled WGS sequence"/>
</dbReference>
<evidence type="ECO:0008006" key="3">
    <source>
        <dbReference type="Google" id="ProtNLM"/>
    </source>
</evidence>
<gene>
    <name evidence="1" type="ORF">LEP1GSC063_0037</name>
</gene>
<dbReference type="EMBL" id="AHMU02000023">
    <property type="protein sequence ID" value="EMN22628.1"/>
    <property type="molecule type" value="Genomic_DNA"/>
</dbReference>
<reference evidence="1 2" key="1">
    <citation type="submission" date="2013-01" db="EMBL/GenBank/DDBJ databases">
        <authorList>
            <person name="Harkins D.M."/>
            <person name="Durkin A.S."/>
            <person name="Brinkac L.M."/>
            <person name="Haft D.H."/>
            <person name="Selengut J.D."/>
            <person name="Sanka R."/>
            <person name="DePew J."/>
            <person name="Purushe J."/>
            <person name="Hartskeerl R.A."/>
            <person name="Ahmed A."/>
            <person name="van der Linden H."/>
            <person name="Goris M.G.A."/>
            <person name="Vinetz J.M."/>
            <person name="Sutton G.G."/>
            <person name="Nierman W.C."/>
            <person name="Fouts D.E."/>
        </authorList>
    </citation>
    <scope>NUCLEOTIDE SEQUENCE [LARGE SCALE GENOMIC DNA]</scope>
    <source>
        <strain evidence="1 2">MAVJ 401</strain>
    </source>
</reference>
<evidence type="ECO:0000313" key="2">
    <source>
        <dbReference type="Proteomes" id="UP000012106"/>
    </source>
</evidence>